<gene>
    <name evidence="1" type="ORF">Pa4123_89850</name>
</gene>
<name>A0ABQ5RAB6_9ACTN</name>
<accession>A0ABQ5RAB6</accession>
<protein>
    <submittedName>
        <fullName evidence="1">Uncharacterized protein</fullName>
    </submittedName>
</protein>
<dbReference type="RefSeq" id="WP_281906101.1">
    <property type="nucleotide sequence ID" value="NZ_BSDI01000096.1"/>
</dbReference>
<organism evidence="1 2">
    <name type="scientific">Phytohabitans aurantiacus</name>
    <dbReference type="NCBI Taxonomy" id="3016789"/>
    <lineage>
        <taxon>Bacteria</taxon>
        <taxon>Bacillati</taxon>
        <taxon>Actinomycetota</taxon>
        <taxon>Actinomycetes</taxon>
        <taxon>Micromonosporales</taxon>
        <taxon>Micromonosporaceae</taxon>
    </lineage>
</organism>
<dbReference type="Proteomes" id="UP001144280">
    <property type="component" value="Unassembled WGS sequence"/>
</dbReference>
<proteinExistence type="predicted"/>
<evidence type="ECO:0000313" key="1">
    <source>
        <dbReference type="EMBL" id="GLI03706.1"/>
    </source>
</evidence>
<sequence length="53" mass="5835">MTPDAIAALAAVDIDTWAHTAQRLVDDGVRQAEISRVTGIPTPTVSQRLHRRR</sequence>
<dbReference type="EMBL" id="BSDI01000096">
    <property type="protein sequence ID" value="GLI03706.1"/>
    <property type="molecule type" value="Genomic_DNA"/>
</dbReference>
<reference evidence="1" key="1">
    <citation type="submission" date="2022-12" db="EMBL/GenBank/DDBJ databases">
        <title>New Phytohabitans aurantiacus sp. RD004123 nov., an actinomycete isolated from soil.</title>
        <authorList>
            <person name="Triningsih D.W."/>
            <person name="Harunari E."/>
            <person name="Igarashi Y."/>
        </authorList>
    </citation>
    <scope>NUCLEOTIDE SEQUENCE</scope>
    <source>
        <strain evidence="1">RD004123</strain>
    </source>
</reference>
<evidence type="ECO:0000313" key="2">
    <source>
        <dbReference type="Proteomes" id="UP001144280"/>
    </source>
</evidence>
<keyword evidence="2" id="KW-1185">Reference proteome</keyword>
<comment type="caution">
    <text evidence="1">The sequence shown here is derived from an EMBL/GenBank/DDBJ whole genome shotgun (WGS) entry which is preliminary data.</text>
</comment>